<evidence type="ECO:0000256" key="6">
    <source>
        <dbReference type="ARBA" id="ARBA00022989"/>
    </source>
</evidence>
<dbReference type="GO" id="GO:0005886">
    <property type="term" value="C:plasma membrane"/>
    <property type="evidence" value="ECO:0007669"/>
    <property type="project" value="UniProtKB-SubCell"/>
</dbReference>
<keyword evidence="7 9" id="KW-0811">Translocation</keyword>
<keyword evidence="4 9" id="KW-0812">Transmembrane</keyword>
<dbReference type="GO" id="GO:0009306">
    <property type="term" value="P:protein secretion"/>
    <property type="evidence" value="ECO:0007669"/>
    <property type="project" value="UniProtKB-UniRule"/>
</dbReference>
<keyword evidence="3 9" id="KW-0813">Transport</keyword>
<feature type="transmembrane region" description="Helical" evidence="9">
    <location>
        <begin position="60"/>
        <end position="78"/>
    </location>
</feature>
<evidence type="ECO:0000313" key="10">
    <source>
        <dbReference type="EMBL" id="HIU58401.1"/>
    </source>
</evidence>
<evidence type="ECO:0000256" key="7">
    <source>
        <dbReference type="ARBA" id="ARBA00023010"/>
    </source>
</evidence>
<dbReference type="GO" id="GO:0015450">
    <property type="term" value="F:protein-transporting ATPase activity"/>
    <property type="evidence" value="ECO:0007669"/>
    <property type="project" value="UniProtKB-UniRule"/>
</dbReference>
<name>A0A9D1SFM0_9FIRM</name>
<evidence type="ECO:0000256" key="2">
    <source>
        <dbReference type="ARBA" id="ARBA00008445"/>
    </source>
</evidence>
<evidence type="ECO:0000256" key="5">
    <source>
        <dbReference type="ARBA" id="ARBA00022927"/>
    </source>
</evidence>
<proteinExistence type="inferred from homology"/>
<sequence>MNTLFIVLHIVVSVLLIFIVLAQEGKDPGMRGIQGASSDMGDSFFKKAGGTTKEKMQVRLTTTVAVLFLITTLVLVILSA</sequence>
<dbReference type="AlphaFoldDB" id="A0A9D1SFM0"/>
<dbReference type="Proteomes" id="UP000824109">
    <property type="component" value="Unassembled WGS sequence"/>
</dbReference>
<gene>
    <name evidence="10" type="primary">secG</name>
    <name evidence="10" type="ORF">IAA61_11405</name>
</gene>
<keyword evidence="6 9" id="KW-1133">Transmembrane helix</keyword>
<evidence type="ECO:0000256" key="4">
    <source>
        <dbReference type="ARBA" id="ARBA00022692"/>
    </source>
</evidence>
<protein>
    <recommendedName>
        <fullName evidence="9">Protein-export membrane protein SecG</fullName>
    </recommendedName>
</protein>
<dbReference type="PRINTS" id="PR01651">
    <property type="entry name" value="SECGEXPORT"/>
</dbReference>
<keyword evidence="9" id="KW-1003">Cell membrane</keyword>
<comment type="similarity">
    <text evidence="2 9">Belongs to the SecG family.</text>
</comment>
<dbReference type="InterPro" id="IPR004692">
    <property type="entry name" value="SecG"/>
</dbReference>
<dbReference type="NCBIfam" id="TIGR00810">
    <property type="entry name" value="secG"/>
    <property type="match status" value="1"/>
</dbReference>
<keyword evidence="8 9" id="KW-0472">Membrane</keyword>
<reference evidence="10" key="2">
    <citation type="journal article" date="2021" name="PeerJ">
        <title>Extensive microbial diversity within the chicken gut microbiome revealed by metagenomics and culture.</title>
        <authorList>
            <person name="Gilroy R."/>
            <person name="Ravi A."/>
            <person name="Getino M."/>
            <person name="Pursley I."/>
            <person name="Horton D.L."/>
            <person name="Alikhan N.F."/>
            <person name="Baker D."/>
            <person name="Gharbi K."/>
            <person name="Hall N."/>
            <person name="Watson M."/>
            <person name="Adriaenssens E.M."/>
            <person name="Foster-Nyarko E."/>
            <person name="Jarju S."/>
            <person name="Secka A."/>
            <person name="Antonio M."/>
            <person name="Oren A."/>
            <person name="Chaudhuri R.R."/>
            <person name="La Ragione R."/>
            <person name="Hildebrand F."/>
            <person name="Pallen M.J."/>
        </authorList>
    </citation>
    <scope>NUCLEOTIDE SEQUENCE</scope>
    <source>
        <strain evidence="10">USAMLcec3-3695</strain>
    </source>
</reference>
<accession>A0A9D1SFM0</accession>
<keyword evidence="5 9" id="KW-0653">Protein transport</keyword>
<evidence type="ECO:0000256" key="3">
    <source>
        <dbReference type="ARBA" id="ARBA00022448"/>
    </source>
</evidence>
<evidence type="ECO:0000256" key="8">
    <source>
        <dbReference type="ARBA" id="ARBA00023136"/>
    </source>
</evidence>
<comment type="caution">
    <text evidence="10">The sequence shown here is derived from an EMBL/GenBank/DDBJ whole genome shotgun (WGS) entry which is preliminary data.</text>
</comment>
<reference evidence="10" key="1">
    <citation type="submission" date="2020-10" db="EMBL/GenBank/DDBJ databases">
        <authorList>
            <person name="Gilroy R."/>
        </authorList>
    </citation>
    <scope>NUCLEOTIDE SEQUENCE</scope>
    <source>
        <strain evidence="10">USAMLcec3-3695</strain>
    </source>
</reference>
<organism evidence="10 11">
    <name type="scientific">Candidatus Ornithomonoglobus merdipullorum</name>
    <dbReference type="NCBI Taxonomy" id="2840895"/>
    <lineage>
        <taxon>Bacteria</taxon>
        <taxon>Bacillati</taxon>
        <taxon>Bacillota</taxon>
        <taxon>Clostridia</taxon>
        <taxon>Candidatus Ornithomonoglobus</taxon>
    </lineage>
</organism>
<evidence type="ECO:0000256" key="1">
    <source>
        <dbReference type="ARBA" id="ARBA00004141"/>
    </source>
</evidence>
<evidence type="ECO:0000256" key="9">
    <source>
        <dbReference type="RuleBase" id="RU365087"/>
    </source>
</evidence>
<evidence type="ECO:0000313" key="11">
    <source>
        <dbReference type="Proteomes" id="UP000824109"/>
    </source>
</evidence>
<feature type="transmembrane region" description="Helical" evidence="9">
    <location>
        <begin position="6"/>
        <end position="22"/>
    </location>
</feature>
<dbReference type="EMBL" id="DVNB01000119">
    <property type="protein sequence ID" value="HIU58401.1"/>
    <property type="molecule type" value="Genomic_DNA"/>
</dbReference>
<dbReference type="Pfam" id="PF03840">
    <property type="entry name" value="SecG"/>
    <property type="match status" value="1"/>
</dbReference>
<comment type="subcellular location">
    <subcellularLocation>
        <location evidence="9">Cell membrane</location>
        <topology evidence="9">Multi-pass membrane protein</topology>
    </subcellularLocation>
    <subcellularLocation>
        <location evidence="1">Membrane</location>
        <topology evidence="1">Multi-pass membrane protein</topology>
    </subcellularLocation>
</comment>
<comment type="function">
    <text evidence="9">Involved in protein export. Participates in an early event of protein translocation.</text>
</comment>